<proteinExistence type="predicted"/>
<sequence length="268" mass="29861">MIKLVATDMDGTFLKENGCYDKERLAKLLPKLKEKGIIFTVSSGRSILAIDKLFAEVLDQIAVVGENGSVVQYQNKVIFSDAMTKMQYAEVAQKIASNPYYSQAGLLFSGEKASYILKGTPQAYYDRMQLFYENVTMIDHIDDMDHDTIFKVTTSFDPDKVLIASDWLKEELPYISAVATGFESIDVILKEVNKGFGLEHLCHSLGIAAEDVIAFGDNINDMEMLTFAGKAVATENAREEVKAVSDQIIGHCDQEAVMDYLERLVAHE</sequence>
<dbReference type="KEGG" id="sio:DW64_06555"/>
<gene>
    <name evidence="2" type="ORF">DIY07_06795</name>
    <name evidence="1" type="ORF">DQ08_06565</name>
</gene>
<dbReference type="InterPro" id="IPR006379">
    <property type="entry name" value="HAD-SF_hydro_IIB"/>
</dbReference>
<evidence type="ECO:0000313" key="2">
    <source>
        <dbReference type="EMBL" id="RLU56353.1"/>
    </source>
</evidence>
<dbReference type="GeneID" id="35766518"/>
<dbReference type="NCBIfam" id="TIGR00099">
    <property type="entry name" value="Cof-subfamily"/>
    <property type="match status" value="1"/>
</dbReference>
<dbReference type="SFLD" id="SFLDG01140">
    <property type="entry name" value="C2.B:_Phosphomannomutase_and_P"/>
    <property type="match status" value="1"/>
</dbReference>
<dbReference type="GO" id="GO:0005829">
    <property type="term" value="C:cytosol"/>
    <property type="evidence" value="ECO:0007669"/>
    <property type="project" value="TreeGrafter"/>
</dbReference>
<dbReference type="SFLD" id="SFLDS00003">
    <property type="entry name" value="Haloacid_Dehalogenase"/>
    <property type="match status" value="1"/>
</dbReference>
<reference evidence="2 4" key="2">
    <citation type="submission" date="2018-06" db="EMBL/GenBank/DDBJ databases">
        <title>Mutators as drivers of adaptation in pathogenic bacteria and a risk factor for host jumps and vaccine escape.</title>
        <authorList>
            <person name="Barnes A.C."/>
            <person name="Silayeva O."/>
        </authorList>
    </citation>
    <scope>NUCLEOTIDE SEQUENCE [LARGE SCALE GENOMIC DNA]</scope>
    <source>
        <strain evidence="2 4">QMA0445</strain>
    </source>
</reference>
<dbReference type="EMBL" id="CP007586">
    <property type="protein sequence ID" value="AHY16116.1"/>
    <property type="molecule type" value="Genomic_DNA"/>
</dbReference>
<dbReference type="RefSeq" id="WP_003101321.1">
    <property type="nucleotide sequence ID" value="NZ_CP010783.1"/>
</dbReference>
<dbReference type="EMBL" id="QLQD01000060">
    <property type="protein sequence ID" value="RLU56353.1"/>
    <property type="molecule type" value="Genomic_DNA"/>
</dbReference>
<keyword evidence="2" id="KW-0378">Hydrolase</keyword>
<dbReference type="Proteomes" id="UP000269148">
    <property type="component" value="Unassembled WGS sequence"/>
</dbReference>
<dbReference type="PANTHER" id="PTHR10000:SF53">
    <property type="entry name" value="5-AMINO-6-(5-PHOSPHO-D-RIBITYLAMINO)URACIL PHOSPHATASE YBJI-RELATED"/>
    <property type="match status" value="1"/>
</dbReference>
<dbReference type="Pfam" id="PF08282">
    <property type="entry name" value="Hydrolase_3"/>
    <property type="match status" value="1"/>
</dbReference>
<evidence type="ECO:0000313" key="1">
    <source>
        <dbReference type="EMBL" id="AHY16116.1"/>
    </source>
</evidence>
<keyword evidence="3" id="KW-1185">Reference proteome</keyword>
<dbReference type="CDD" id="cd07518">
    <property type="entry name" value="HAD_YbiV-Like"/>
    <property type="match status" value="1"/>
</dbReference>
<evidence type="ECO:0000313" key="4">
    <source>
        <dbReference type="Proteomes" id="UP000269148"/>
    </source>
</evidence>
<dbReference type="SUPFAM" id="SSF56784">
    <property type="entry name" value="HAD-like"/>
    <property type="match status" value="1"/>
</dbReference>
<dbReference type="KEGG" id="siq:DQ08_06565"/>
<dbReference type="PANTHER" id="PTHR10000">
    <property type="entry name" value="PHOSPHOSERINE PHOSPHATASE"/>
    <property type="match status" value="1"/>
</dbReference>
<dbReference type="Gene3D" id="3.30.1240.10">
    <property type="match status" value="1"/>
</dbReference>
<organism evidence="2 4">
    <name type="scientific">Streptococcus iniae</name>
    <name type="common">Streptococcus shiloi</name>
    <dbReference type="NCBI Taxonomy" id="1346"/>
    <lineage>
        <taxon>Bacteria</taxon>
        <taxon>Bacillati</taxon>
        <taxon>Bacillota</taxon>
        <taxon>Bacilli</taxon>
        <taxon>Lactobacillales</taxon>
        <taxon>Streptococcaceae</taxon>
        <taxon>Streptococcus</taxon>
    </lineage>
</organism>
<dbReference type="InterPro" id="IPR000150">
    <property type="entry name" value="Cof"/>
</dbReference>
<dbReference type="GO" id="GO:0016791">
    <property type="term" value="F:phosphatase activity"/>
    <property type="evidence" value="ECO:0007669"/>
    <property type="project" value="UniProtKB-ARBA"/>
</dbReference>
<dbReference type="InterPro" id="IPR036412">
    <property type="entry name" value="HAD-like_sf"/>
</dbReference>
<dbReference type="eggNOG" id="COG0561">
    <property type="taxonomic scope" value="Bacteria"/>
</dbReference>
<name>A0A1J0MZU8_STRIN</name>
<evidence type="ECO:0000313" key="3">
    <source>
        <dbReference type="Proteomes" id="UP000025245"/>
    </source>
</evidence>
<protein>
    <submittedName>
        <fullName evidence="2">Cof-type HAD-IIB family hydrolase</fullName>
    </submittedName>
    <submittedName>
        <fullName evidence="1">HAD family hydrolase</fullName>
    </submittedName>
</protein>
<dbReference type="InterPro" id="IPR023214">
    <property type="entry name" value="HAD_sf"/>
</dbReference>
<accession>A0A1J0MZU8</accession>
<dbReference type="Gene3D" id="3.40.50.1000">
    <property type="entry name" value="HAD superfamily/HAD-like"/>
    <property type="match status" value="1"/>
</dbReference>
<dbReference type="GO" id="GO:0000287">
    <property type="term" value="F:magnesium ion binding"/>
    <property type="evidence" value="ECO:0007669"/>
    <property type="project" value="TreeGrafter"/>
</dbReference>
<dbReference type="SMR" id="A0A1J0MZU8"/>
<dbReference type="OrthoDB" id="9814970at2"/>
<dbReference type="NCBIfam" id="TIGR01484">
    <property type="entry name" value="HAD-SF-IIB"/>
    <property type="match status" value="1"/>
</dbReference>
<dbReference type="STRING" id="1346.BMF34_06605"/>
<reference evidence="1 3" key="1">
    <citation type="journal article" date="2014" name="Genome Announc.">
        <title>Complete Genome Sequence of a Virulent Strain, Streptococcus iniae ISET0901, Isolated from Diseased Tilapia.</title>
        <authorList>
            <person name="Pridgeon J.W."/>
            <person name="Zhang D."/>
            <person name="Zhang L."/>
        </authorList>
    </citation>
    <scope>NUCLEOTIDE SEQUENCE [LARGE SCALE GENOMIC DNA]</scope>
    <source>
        <strain evidence="1 3">ISET0901</strain>
    </source>
</reference>
<dbReference type="KEGG" id="siz:SI82_06705"/>
<dbReference type="Proteomes" id="UP000025245">
    <property type="component" value="Chromosome"/>
</dbReference>
<dbReference type="AlphaFoldDB" id="A0A1J0MZU8"/>